<dbReference type="Proteomes" id="UP000076078">
    <property type="component" value="Unassembled WGS sequence"/>
</dbReference>
<keyword evidence="2" id="KW-1185">Reference proteome</keyword>
<evidence type="ECO:0000313" key="2">
    <source>
        <dbReference type="Proteomes" id="UP000076078"/>
    </source>
</evidence>
<gene>
    <name evidence="1" type="ORF">DLAC_04981</name>
</gene>
<dbReference type="EMBL" id="LODT01000025">
    <property type="protein sequence ID" value="KYQ93607.1"/>
    <property type="molecule type" value="Genomic_DNA"/>
</dbReference>
<reference evidence="1 2" key="1">
    <citation type="submission" date="2015-12" db="EMBL/GenBank/DDBJ databases">
        <title>Dictyostelia acquired genes for synthesis and detection of signals that induce cell-type specialization by lateral gene transfer from prokaryotes.</title>
        <authorList>
            <person name="Gloeckner G."/>
            <person name="Schaap P."/>
        </authorList>
    </citation>
    <scope>NUCLEOTIDE SEQUENCE [LARGE SCALE GENOMIC DNA]</scope>
    <source>
        <strain evidence="1 2">TK</strain>
    </source>
</reference>
<name>A0A151ZI63_TIELA</name>
<protein>
    <submittedName>
        <fullName evidence="1">Uncharacterized protein</fullName>
    </submittedName>
</protein>
<dbReference type="AlphaFoldDB" id="A0A151ZI63"/>
<evidence type="ECO:0000313" key="1">
    <source>
        <dbReference type="EMBL" id="KYQ93607.1"/>
    </source>
</evidence>
<sequence>MSEYDTCVSVVQEKDVLLEASDKEKCRFVVVTQFDCWRKDVSFRTADHKQLDLNAGHVAPYQFTAKNGDKIKFTFVTIDLKAGPFKAVYRRAKSDEPNPIMESIKTIEYKVADLKKDIVYVFWAKNKTPAYFKNHDLLAEVKTQVNKKIVEHKALPKTAVRSAPLKTTPAGK</sequence>
<proteinExistence type="predicted"/>
<accession>A0A151ZI63</accession>
<comment type="caution">
    <text evidence="1">The sequence shown here is derived from an EMBL/GenBank/DDBJ whole genome shotgun (WGS) entry which is preliminary data.</text>
</comment>
<dbReference type="InParanoid" id="A0A151ZI63"/>
<organism evidence="1 2">
    <name type="scientific">Tieghemostelium lacteum</name>
    <name type="common">Slime mold</name>
    <name type="synonym">Dictyostelium lacteum</name>
    <dbReference type="NCBI Taxonomy" id="361077"/>
    <lineage>
        <taxon>Eukaryota</taxon>
        <taxon>Amoebozoa</taxon>
        <taxon>Evosea</taxon>
        <taxon>Eumycetozoa</taxon>
        <taxon>Dictyostelia</taxon>
        <taxon>Dictyosteliales</taxon>
        <taxon>Raperosteliaceae</taxon>
        <taxon>Tieghemostelium</taxon>
    </lineage>
</organism>